<feature type="compositionally biased region" description="Basic and acidic residues" evidence="1">
    <location>
        <begin position="57"/>
        <end position="71"/>
    </location>
</feature>
<comment type="caution">
    <text evidence="2">The sequence shown here is derived from an EMBL/GenBank/DDBJ whole genome shotgun (WGS) entry which is preliminary data.</text>
</comment>
<sequence>MSTVFDKVNEGDTWSLETTAGQKPSFEGPKNKKKKDYIQATKDHSKSPNTGASDGDGTDKVDKGKASDVPKEADISILSEWTKARVDTVVPDMKHKSAAEDDVDRMKNMKIDEDERVFVGEKTKKKDSPTQEEKETPTEPAVLVPIKLKLPPTKK</sequence>
<protein>
    <submittedName>
        <fullName evidence="2">Uncharacterized protein</fullName>
    </submittedName>
</protein>
<evidence type="ECO:0000313" key="3">
    <source>
        <dbReference type="Proteomes" id="UP001199106"/>
    </source>
</evidence>
<name>A0AAD4IBZ4_9PLEO</name>
<gene>
    <name evidence="2" type="ORF">G6011_10524</name>
</gene>
<feature type="region of interest" description="Disordered" evidence="1">
    <location>
        <begin position="1"/>
        <end position="71"/>
    </location>
</feature>
<dbReference type="EMBL" id="JAANER010000003">
    <property type="protein sequence ID" value="KAG9191790.1"/>
    <property type="molecule type" value="Genomic_DNA"/>
</dbReference>
<feature type="region of interest" description="Disordered" evidence="1">
    <location>
        <begin position="95"/>
        <end position="155"/>
    </location>
</feature>
<proteinExistence type="predicted"/>
<organism evidence="2 3">
    <name type="scientific">Alternaria panax</name>
    <dbReference type="NCBI Taxonomy" id="48097"/>
    <lineage>
        <taxon>Eukaryota</taxon>
        <taxon>Fungi</taxon>
        <taxon>Dikarya</taxon>
        <taxon>Ascomycota</taxon>
        <taxon>Pezizomycotina</taxon>
        <taxon>Dothideomycetes</taxon>
        <taxon>Pleosporomycetidae</taxon>
        <taxon>Pleosporales</taxon>
        <taxon>Pleosporineae</taxon>
        <taxon>Pleosporaceae</taxon>
        <taxon>Alternaria</taxon>
        <taxon>Alternaria sect. Panax</taxon>
    </lineage>
</organism>
<dbReference type="AlphaFoldDB" id="A0AAD4IBZ4"/>
<evidence type="ECO:0000256" key="1">
    <source>
        <dbReference type="SAM" id="MobiDB-lite"/>
    </source>
</evidence>
<keyword evidence="3" id="KW-1185">Reference proteome</keyword>
<accession>A0AAD4IBZ4</accession>
<reference evidence="2" key="1">
    <citation type="submission" date="2021-07" db="EMBL/GenBank/DDBJ databases">
        <title>Genome Resource of American Ginseng Black Spot Pathogen Alternaria panax.</title>
        <authorList>
            <person name="Qiu C."/>
            <person name="Wang W."/>
            <person name="Liu Z."/>
        </authorList>
    </citation>
    <scope>NUCLEOTIDE SEQUENCE</scope>
    <source>
        <strain evidence="2">BNCC115425</strain>
    </source>
</reference>
<dbReference type="Proteomes" id="UP001199106">
    <property type="component" value="Unassembled WGS sequence"/>
</dbReference>
<evidence type="ECO:0000313" key="2">
    <source>
        <dbReference type="EMBL" id="KAG9191790.1"/>
    </source>
</evidence>
<feature type="compositionally biased region" description="Basic and acidic residues" evidence="1">
    <location>
        <begin position="95"/>
        <end position="137"/>
    </location>
</feature>